<dbReference type="GO" id="GO:0006285">
    <property type="term" value="P:base-excision repair, AP site formation"/>
    <property type="evidence" value="ECO:0007669"/>
    <property type="project" value="TreeGrafter"/>
</dbReference>
<dbReference type="EMBL" id="CP065728">
    <property type="protein sequence ID" value="QPT44207.1"/>
    <property type="molecule type" value="Genomic_DNA"/>
</dbReference>
<dbReference type="Gene3D" id="1.10.1670.40">
    <property type="match status" value="1"/>
</dbReference>
<dbReference type="Proteomes" id="UP000092671">
    <property type="component" value="Unassembled WGS sequence"/>
</dbReference>
<evidence type="ECO:0000256" key="4">
    <source>
        <dbReference type="ARBA" id="ARBA00022763"/>
    </source>
</evidence>
<dbReference type="InterPro" id="IPR003265">
    <property type="entry name" value="HhH-GPD_domain"/>
</dbReference>
<dbReference type="PANTHER" id="PTHR43003">
    <property type="entry name" value="DNA-3-METHYLADENINE GLYCOSYLASE"/>
    <property type="match status" value="1"/>
</dbReference>
<dbReference type="SUPFAM" id="SSF48150">
    <property type="entry name" value="DNA-glycosylase"/>
    <property type="match status" value="1"/>
</dbReference>
<dbReference type="GO" id="GO:0008725">
    <property type="term" value="F:DNA-3-methyladenine glycosylase activity"/>
    <property type="evidence" value="ECO:0007669"/>
    <property type="project" value="TreeGrafter"/>
</dbReference>
<organism evidence="7 11">
    <name type="scientific">Moraxella nonliquefaciens</name>
    <dbReference type="NCBI Taxonomy" id="478"/>
    <lineage>
        <taxon>Bacteria</taxon>
        <taxon>Pseudomonadati</taxon>
        <taxon>Pseudomonadota</taxon>
        <taxon>Gammaproteobacteria</taxon>
        <taxon>Moraxellales</taxon>
        <taxon>Moraxellaceae</taxon>
        <taxon>Moraxella</taxon>
    </lineage>
</organism>
<reference evidence="7 11" key="2">
    <citation type="submission" date="2016-06" db="EMBL/GenBank/DDBJ databases">
        <title>Draft genome of Moraxella nonliquefaciens CCUG 60284.</title>
        <authorList>
            <person name="Salva-Serra F."/>
            <person name="Engstrom-Jakobsson H."/>
            <person name="Thorell K."/>
            <person name="Gonzales-Siles L."/>
            <person name="Karlsson R."/>
            <person name="Boulund F."/>
            <person name="Engstrand L."/>
            <person name="Kristiansson E."/>
            <person name="Moore E."/>
        </authorList>
    </citation>
    <scope>NUCLEOTIDE SEQUENCE [LARGE SCALE GENOMIC DNA]</scope>
    <source>
        <strain evidence="7 11">CCUG 60284</strain>
    </source>
</reference>
<dbReference type="GO" id="GO:0032993">
    <property type="term" value="C:protein-DNA complex"/>
    <property type="evidence" value="ECO:0007669"/>
    <property type="project" value="TreeGrafter"/>
</dbReference>
<dbReference type="FunFam" id="1.10.340.30:FF:000004">
    <property type="entry name" value="DNA-3-methyladenine glycosylase II"/>
    <property type="match status" value="1"/>
</dbReference>
<evidence type="ECO:0000313" key="11">
    <source>
        <dbReference type="Proteomes" id="UP000092671"/>
    </source>
</evidence>
<keyword evidence="5" id="KW-0234">DNA repair</keyword>
<evidence type="ECO:0000313" key="10">
    <source>
        <dbReference type="Proteomes" id="UP000092575"/>
    </source>
</evidence>
<feature type="domain" description="HhH-GPD" evidence="6">
    <location>
        <begin position="49"/>
        <end position="202"/>
    </location>
</feature>
<evidence type="ECO:0000313" key="8">
    <source>
        <dbReference type="EMBL" id="OBX87175.1"/>
    </source>
</evidence>
<dbReference type="CDD" id="cd00056">
    <property type="entry name" value="ENDO3c"/>
    <property type="match status" value="1"/>
</dbReference>
<evidence type="ECO:0000259" key="6">
    <source>
        <dbReference type="SMART" id="SM00478"/>
    </source>
</evidence>
<dbReference type="GO" id="GO:0005737">
    <property type="term" value="C:cytoplasm"/>
    <property type="evidence" value="ECO:0007669"/>
    <property type="project" value="TreeGrafter"/>
</dbReference>
<dbReference type="Proteomes" id="UP000594834">
    <property type="component" value="Chromosome"/>
</dbReference>
<accession>A0A1B8PJL3</accession>
<proteinExistence type="inferred from homology"/>
<name>A0A1B8PJL3_MORNO</name>
<dbReference type="InterPro" id="IPR011257">
    <property type="entry name" value="DNA_glycosylase"/>
</dbReference>
<reference evidence="9 12" key="3">
    <citation type="submission" date="2020-12" db="EMBL/GenBank/DDBJ databases">
        <title>FDA dAtabase for Regulatory Grade micrObial Sequences (FDA-ARGOS): Supporting development and validation of Infectious Disease Dx tests.</title>
        <authorList>
            <person name="Sproer C."/>
            <person name="Gronow S."/>
            <person name="Severitt S."/>
            <person name="Schroder I."/>
            <person name="Tallon L."/>
            <person name="Sadzewicz L."/>
            <person name="Zhao X."/>
            <person name="Boylan J."/>
            <person name="Ott S."/>
            <person name="Bowen H."/>
            <person name="Vavikolanu K."/>
            <person name="Mehta A."/>
            <person name="Aluvathingal J."/>
            <person name="Nadendla S."/>
            <person name="Lowell S."/>
            <person name="Myers T."/>
            <person name="Yan Y."/>
            <person name="Sichtig H."/>
        </authorList>
    </citation>
    <scope>NUCLEOTIDE SEQUENCE [LARGE SCALE GENOMIC DNA]</scope>
    <source>
        <strain evidence="9 12">FDAARGOS_869</strain>
    </source>
</reference>
<dbReference type="STRING" id="478.A7456_08490"/>
<comment type="similarity">
    <text evidence="2">Belongs to the alkylbase DNA glycosidase AlkA family.</text>
</comment>
<protein>
    <recommendedName>
        <fullName evidence="3">DNA-3-methyladenine glycosylase II</fullName>
        <ecNumber evidence="3">3.2.2.21</ecNumber>
    </recommendedName>
</protein>
<dbReference type="AlphaFoldDB" id="A0A1B8PJL3"/>
<dbReference type="Pfam" id="PF00730">
    <property type="entry name" value="HhH-GPD"/>
    <property type="match status" value="1"/>
</dbReference>
<dbReference type="GO" id="GO:0006307">
    <property type="term" value="P:DNA alkylation repair"/>
    <property type="evidence" value="ECO:0007669"/>
    <property type="project" value="TreeGrafter"/>
</dbReference>
<evidence type="ECO:0000256" key="5">
    <source>
        <dbReference type="ARBA" id="ARBA00023204"/>
    </source>
</evidence>
<dbReference type="SMART" id="SM00478">
    <property type="entry name" value="ENDO3c"/>
    <property type="match status" value="1"/>
</dbReference>
<comment type="catalytic activity">
    <reaction evidence="1">
        <text>Hydrolysis of alkylated DNA, releasing 3-methyladenine, 3-methylguanine, 7-methylguanine and 7-methyladenine.</text>
        <dbReference type="EC" id="3.2.2.21"/>
    </reaction>
</comment>
<dbReference type="RefSeq" id="WP_066893299.1">
    <property type="nucleotide sequence ID" value="NZ_CP065728.1"/>
</dbReference>
<gene>
    <name evidence="8" type="ORF">A7456_08490</name>
    <name evidence="7" type="ORF">A9Z60_09310</name>
    <name evidence="9" type="ORF">I6G26_09100</name>
</gene>
<dbReference type="EMBL" id="LXTW01000003">
    <property type="protein sequence ID" value="OBX87175.1"/>
    <property type="molecule type" value="Genomic_DNA"/>
</dbReference>
<dbReference type="GO" id="GO:0043916">
    <property type="term" value="F:DNA-7-methylguanine glycosylase activity"/>
    <property type="evidence" value="ECO:0007669"/>
    <property type="project" value="TreeGrafter"/>
</dbReference>
<evidence type="ECO:0000313" key="9">
    <source>
        <dbReference type="EMBL" id="QPT44207.1"/>
    </source>
</evidence>
<dbReference type="EC" id="3.2.2.21" evidence="3"/>
<dbReference type="GO" id="GO:0032131">
    <property type="term" value="F:alkylated DNA binding"/>
    <property type="evidence" value="ECO:0007669"/>
    <property type="project" value="TreeGrafter"/>
</dbReference>
<evidence type="ECO:0000256" key="2">
    <source>
        <dbReference type="ARBA" id="ARBA00010817"/>
    </source>
</evidence>
<keyword evidence="4" id="KW-0227">DNA damage</keyword>
<evidence type="ECO:0000313" key="12">
    <source>
        <dbReference type="Proteomes" id="UP000594834"/>
    </source>
</evidence>
<evidence type="ECO:0000256" key="3">
    <source>
        <dbReference type="ARBA" id="ARBA00012000"/>
    </source>
</evidence>
<dbReference type="Gene3D" id="1.10.340.30">
    <property type="entry name" value="Hypothetical protein, domain 2"/>
    <property type="match status" value="1"/>
</dbReference>
<keyword evidence="12" id="KW-1185">Reference proteome</keyword>
<sequence length="221" mass="24988">MPQIFQYDQSHTDYLASRCPNMAMAIDKIGHISRQINPDTFSELIRAIIAQQISGIAAQTIWQRLTDLTSITPTALTQLSADDLQGIGVSYRKAGYIQAIAWDILDNQLDLDELHTMGDDEIKQILTAFKGVGEWTAQMLMIFSLNRMNVLSHHDLAILRGLRMLYRHRKISPQLFAKYQRRFAPYNSVASLYLWEIAGGALDLTDPKPKSKSTPKPLKAQ</sequence>
<dbReference type="InterPro" id="IPR051912">
    <property type="entry name" value="Alkylbase_DNA_Glycosylase/TA"/>
</dbReference>
<reference evidence="8 10" key="1">
    <citation type="submission" date="2016-05" db="EMBL/GenBank/DDBJ databases">
        <title>Draft genome sequence of Moraxella nonliquefaciens CCUG 348T.</title>
        <authorList>
            <person name="Salva-Serra F."/>
            <person name="Engstrom-Jakobsson H."/>
            <person name="Thorell K."/>
            <person name="Gonzales-Siles L."/>
            <person name="Karlsson R."/>
            <person name="Boulund F."/>
            <person name="Engstrand L."/>
            <person name="Kristiansson E."/>
            <person name="Moore E."/>
        </authorList>
    </citation>
    <scope>NUCLEOTIDE SEQUENCE [LARGE SCALE GENOMIC DNA]</scope>
    <source>
        <strain evidence="8 10">CCUG 348</strain>
    </source>
</reference>
<dbReference type="Proteomes" id="UP000092575">
    <property type="component" value="Unassembled WGS sequence"/>
</dbReference>
<evidence type="ECO:0000313" key="7">
    <source>
        <dbReference type="EMBL" id="OBX50618.1"/>
    </source>
</evidence>
<dbReference type="EMBL" id="LZDN01000013">
    <property type="protein sequence ID" value="OBX50618.1"/>
    <property type="molecule type" value="Genomic_DNA"/>
</dbReference>
<dbReference type="PANTHER" id="PTHR43003:SF5">
    <property type="entry name" value="DNA-3-METHYLADENINE GLYCOSYLASE"/>
    <property type="match status" value="1"/>
</dbReference>
<dbReference type="OrthoDB" id="9811249at2"/>
<evidence type="ECO:0000256" key="1">
    <source>
        <dbReference type="ARBA" id="ARBA00000086"/>
    </source>
</evidence>